<name>A0A1X0DXK4_9MYCO</name>
<dbReference type="AlphaFoldDB" id="A0A1X0DXK4"/>
<reference evidence="1 2" key="1">
    <citation type="submission" date="2017-02" db="EMBL/GenBank/DDBJ databases">
        <title>The new phylogeny of genus Mycobacterium.</title>
        <authorList>
            <person name="Tortoli E."/>
            <person name="Trovato A."/>
            <person name="Cirillo D.M."/>
        </authorList>
    </citation>
    <scope>NUCLEOTIDE SEQUENCE [LARGE SCALE GENOMIC DNA]</scope>
    <source>
        <strain evidence="1 2">DSM 45093</strain>
    </source>
</reference>
<comment type="caution">
    <text evidence="1">The sequence shown here is derived from an EMBL/GenBank/DDBJ whole genome shotgun (WGS) entry which is preliminary data.</text>
</comment>
<accession>A0A1X0DXK4</accession>
<protein>
    <recommendedName>
        <fullName evidence="3">DUF3168 domain-containing protein</fullName>
    </recommendedName>
</protein>
<evidence type="ECO:0000313" key="1">
    <source>
        <dbReference type="EMBL" id="ORA77184.1"/>
    </source>
</evidence>
<sequence length="142" mass="15506">MSVIGSAVDPLLATKVYLDAQLAERDKGIHIGVSAPEGKPDRYILLTYGGNIFDKSHPNRFTTEHLVDVIVYDKDAVQVGLTTHLILALMLSVANTPVDTIQGRTHLLAGRPDFGPVDYPDPDVPLFGRRMGVRLLMSNSIL</sequence>
<evidence type="ECO:0000313" key="2">
    <source>
        <dbReference type="Proteomes" id="UP000192713"/>
    </source>
</evidence>
<dbReference type="Proteomes" id="UP000192713">
    <property type="component" value="Unassembled WGS sequence"/>
</dbReference>
<dbReference type="EMBL" id="MVHU01000035">
    <property type="protein sequence ID" value="ORA77184.1"/>
    <property type="molecule type" value="Genomic_DNA"/>
</dbReference>
<evidence type="ECO:0008006" key="3">
    <source>
        <dbReference type="Google" id="ProtNLM"/>
    </source>
</evidence>
<dbReference type="RefSeq" id="WP_083082330.1">
    <property type="nucleotide sequence ID" value="NZ_MVHU01000035.1"/>
</dbReference>
<proteinExistence type="predicted"/>
<gene>
    <name evidence="1" type="ORF">BST28_18880</name>
</gene>
<organism evidence="1 2">
    <name type="scientific">Mycolicibacter kumamotonensis</name>
    <dbReference type="NCBI Taxonomy" id="354243"/>
    <lineage>
        <taxon>Bacteria</taxon>
        <taxon>Bacillati</taxon>
        <taxon>Actinomycetota</taxon>
        <taxon>Actinomycetes</taxon>
        <taxon>Mycobacteriales</taxon>
        <taxon>Mycobacteriaceae</taxon>
        <taxon>Mycolicibacter</taxon>
    </lineage>
</organism>